<dbReference type="Proteomes" id="UP000054359">
    <property type="component" value="Unassembled WGS sequence"/>
</dbReference>
<dbReference type="InterPro" id="IPR001878">
    <property type="entry name" value="Znf_CCHC"/>
</dbReference>
<dbReference type="AlphaFoldDB" id="A0A087TL98"/>
<proteinExistence type="predicted"/>
<dbReference type="Pfam" id="PF15288">
    <property type="entry name" value="zf-CCHC_6"/>
    <property type="match status" value="1"/>
</dbReference>
<reference evidence="3 4" key="1">
    <citation type="submission" date="2013-11" db="EMBL/GenBank/DDBJ databases">
        <title>Genome sequencing of Stegodyphus mimosarum.</title>
        <authorList>
            <person name="Bechsgaard J."/>
        </authorList>
    </citation>
    <scope>NUCLEOTIDE SEQUENCE [LARGE SCALE GENOMIC DNA]</scope>
</reference>
<dbReference type="SUPFAM" id="SSF57756">
    <property type="entry name" value="Retrovirus zinc finger-like domains"/>
    <property type="match status" value="2"/>
</dbReference>
<dbReference type="GO" id="GO:0008270">
    <property type="term" value="F:zinc ion binding"/>
    <property type="evidence" value="ECO:0007669"/>
    <property type="project" value="UniProtKB-KW"/>
</dbReference>
<accession>A0A087TL98</accession>
<dbReference type="PROSITE" id="PS50158">
    <property type="entry name" value="ZF_CCHC"/>
    <property type="match status" value="2"/>
</dbReference>
<evidence type="ECO:0000259" key="2">
    <source>
        <dbReference type="PROSITE" id="PS50158"/>
    </source>
</evidence>
<dbReference type="InterPro" id="IPR041670">
    <property type="entry name" value="Znf-CCHC_6"/>
</dbReference>
<dbReference type="InterPro" id="IPR036875">
    <property type="entry name" value="Znf_CCHC_sf"/>
</dbReference>
<dbReference type="Gene3D" id="4.10.60.10">
    <property type="entry name" value="Zinc finger, CCHC-type"/>
    <property type="match status" value="1"/>
</dbReference>
<gene>
    <name evidence="3" type="ORF">X975_18860</name>
</gene>
<keyword evidence="1" id="KW-0479">Metal-binding</keyword>
<keyword evidence="4" id="KW-1185">Reference proteome</keyword>
<protein>
    <recommendedName>
        <fullName evidence="2">CCHC-type domain-containing protein</fullName>
    </recommendedName>
</protein>
<dbReference type="GO" id="GO:0003676">
    <property type="term" value="F:nucleic acid binding"/>
    <property type="evidence" value="ECO:0007669"/>
    <property type="project" value="InterPro"/>
</dbReference>
<name>A0A087TL98_STEMI</name>
<dbReference type="SMART" id="SM00343">
    <property type="entry name" value="ZnF_C2HC"/>
    <property type="match status" value="2"/>
</dbReference>
<feature type="domain" description="CCHC-type" evidence="2">
    <location>
        <begin position="113"/>
        <end position="128"/>
    </location>
</feature>
<feature type="domain" description="CCHC-type" evidence="2">
    <location>
        <begin position="69"/>
        <end position="84"/>
    </location>
</feature>
<feature type="non-terminal residue" evidence="3">
    <location>
        <position position="279"/>
    </location>
</feature>
<keyword evidence="1" id="KW-0862">Zinc</keyword>
<evidence type="ECO:0000256" key="1">
    <source>
        <dbReference type="PROSITE-ProRule" id="PRU00047"/>
    </source>
</evidence>
<sequence>MADVKDLKNTLVYAMKFEAAQQATLRDQYPMRAANAQEPVGQLIARLNDLTRQVNALRRYISDKKPTVKCWNCGALEHMRRNCRTPQSTENKTDDINTQLNAMKWKRRGKKPKCWDCGVEGHVGRSCKTARGTENEIISQKLRRRQINDRIEDWRLPDNEKPCFKALKISAVRGNSNALSINGHIDAASCNMIIDTEANVTVIRKDLAQQFKDKLIWTPSCVPLQWHVPNDVEIELQTVSKRCCLLSITGCEGLTLYSPRLPRHPCKIRMCCDLSQLEH</sequence>
<dbReference type="EMBL" id="KK115740">
    <property type="protein sequence ID" value="KFM65887.1"/>
    <property type="molecule type" value="Genomic_DNA"/>
</dbReference>
<evidence type="ECO:0000313" key="3">
    <source>
        <dbReference type="EMBL" id="KFM65887.1"/>
    </source>
</evidence>
<organism evidence="3 4">
    <name type="scientific">Stegodyphus mimosarum</name>
    <name type="common">African social velvet spider</name>
    <dbReference type="NCBI Taxonomy" id="407821"/>
    <lineage>
        <taxon>Eukaryota</taxon>
        <taxon>Metazoa</taxon>
        <taxon>Ecdysozoa</taxon>
        <taxon>Arthropoda</taxon>
        <taxon>Chelicerata</taxon>
        <taxon>Arachnida</taxon>
        <taxon>Araneae</taxon>
        <taxon>Araneomorphae</taxon>
        <taxon>Entelegynae</taxon>
        <taxon>Eresoidea</taxon>
        <taxon>Eresidae</taxon>
        <taxon>Stegodyphus</taxon>
    </lineage>
</organism>
<keyword evidence="1" id="KW-0863">Zinc-finger</keyword>
<evidence type="ECO:0000313" key="4">
    <source>
        <dbReference type="Proteomes" id="UP000054359"/>
    </source>
</evidence>
<dbReference type="OrthoDB" id="6512026at2759"/>